<protein>
    <recommendedName>
        <fullName evidence="8">Probable membrane transporter protein</fullName>
    </recommendedName>
</protein>
<dbReference type="RefSeq" id="WP_353109620.1">
    <property type="nucleotide sequence ID" value="NZ_APND01000001.1"/>
</dbReference>
<feature type="transmembrane region" description="Helical" evidence="8">
    <location>
        <begin position="68"/>
        <end position="90"/>
    </location>
</feature>
<dbReference type="Pfam" id="PF01925">
    <property type="entry name" value="TauE"/>
    <property type="match status" value="1"/>
</dbReference>
<evidence type="ECO:0000256" key="2">
    <source>
        <dbReference type="ARBA" id="ARBA00009142"/>
    </source>
</evidence>
<keyword evidence="7 8" id="KW-0472">Membrane</keyword>
<dbReference type="PANTHER" id="PTHR30269">
    <property type="entry name" value="TRANSMEMBRANE PROTEIN YFCA"/>
    <property type="match status" value="1"/>
</dbReference>
<sequence length="245" mass="25680">MLLIVALVAAALVTATLSGMAGMGGGAILIAVMFAFGMPPALALPLHAGVQLASNASRSIVYGPHVRWGALGLFMLTAVPGPFLIAPLVVDANPDWIRLIMAVFIAMAVWPSWAQRLKIHGRVGLLVAGAIAGVVGPVVGATGILVAPFFLRDDWRKEQIIATMAVAQACGHLLKMAAFSMNGFNVLARLDLLVPMAIAALIGTLIGRRLVGLFSEHSFRYMIRIVMLVLSVKLAWDGVAGLLAG</sequence>
<keyword evidence="5 8" id="KW-0812">Transmembrane</keyword>
<evidence type="ECO:0000256" key="1">
    <source>
        <dbReference type="ARBA" id="ARBA00004651"/>
    </source>
</evidence>
<reference evidence="9 10" key="1">
    <citation type="submission" date="2013-03" db="EMBL/GenBank/DDBJ databases">
        <title>Salinisphaera dokdonensis CL-ES53 Genome Sequencing.</title>
        <authorList>
            <person name="Li C."/>
            <person name="Lai Q."/>
            <person name="Shao Z."/>
        </authorList>
    </citation>
    <scope>NUCLEOTIDE SEQUENCE [LARGE SCALE GENOMIC DNA]</scope>
    <source>
        <strain evidence="9 10">CL-ES53</strain>
    </source>
</reference>
<evidence type="ECO:0000256" key="5">
    <source>
        <dbReference type="ARBA" id="ARBA00022692"/>
    </source>
</evidence>
<keyword evidence="4 8" id="KW-1003">Cell membrane</keyword>
<accession>A0ABV2AXX8</accession>
<evidence type="ECO:0000313" key="10">
    <source>
        <dbReference type="Proteomes" id="UP001460888"/>
    </source>
</evidence>
<dbReference type="Proteomes" id="UP001460888">
    <property type="component" value="Unassembled WGS sequence"/>
</dbReference>
<organism evidence="9 10">
    <name type="scientific">Salinisphaera dokdonensis CL-ES53</name>
    <dbReference type="NCBI Taxonomy" id="1304272"/>
    <lineage>
        <taxon>Bacteria</taxon>
        <taxon>Pseudomonadati</taxon>
        <taxon>Pseudomonadota</taxon>
        <taxon>Gammaproteobacteria</taxon>
        <taxon>Salinisphaerales</taxon>
        <taxon>Salinisphaeraceae</taxon>
        <taxon>Salinisphaera</taxon>
    </lineage>
</organism>
<evidence type="ECO:0000256" key="4">
    <source>
        <dbReference type="ARBA" id="ARBA00022475"/>
    </source>
</evidence>
<dbReference type="InterPro" id="IPR002781">
    <property type="entry name" value="TM_pro_TauE-like"/>
</dbReference>
<feature type="transmembrane region" description="Helical" evidence="8">
    <location>
        <begin position="96"/>
        <end position="113"/>
    </location>
</feature>
<evidence type="ECO:0000256" key="6">
    <source>
        <dbReference type="ARBA" id="ARBA00022989"/>
    </source>
</evidence>
<evidence type="ECO:0000256" key="3">
    <source>
        <dbReference type="ARBA" id="ARBA00022448"/>
    </source>
</evidence>
<keyword evidence="3" id="KW-0813">Transport</keyword>
<evidence type="ECO:0000313" key="9">
    <source>
        <dbReference type="EMBL" id="MES1928507.1"/>
    </source>
</evidence>
<feature type="transmembrane region" description="Helical" evidence="8">
    <location>
        <begin position="223"/>
        <end position="244"/>
    </location>
</feature>
<proteinExistence type="inferred from homology"/>
<keyword evidence="6 8" id="KW-1133">Transmembrane helix</keyword>
<evidence type="ECO:0000256" key="7">
    <source>
        <dbReference type="ARBA" id="ARBA00023136"/>
    </source>
</evidence>
<evidence type="ECO:0000256" key="8">
    <source>
        <dbReference type="RuleBase" id="RU363041"/>
    </source>
</evidence>
<comment type="caution">
    <text evidence="9">The sequence shown here is derived from an EMBL/GenBank/DDBJ whole genome shotgun (WGS) entry which is preliminary data.</text>
</comment>
<gene>
    <name evidence="9" type="ORF">SADO_04590</name>
</gene>
<name>A0ABV2AXX8_9GAMM</name>
<feature type="transmembrane region" description="Helical" evidence="8">
    <location>
        <begin position="125"/>
        <end position="151"/>
    </location>
</feature>
<keyword evidence="10" id="KW-1185">Reference proteome</keyword>
<dbReference type="InterPro" id="IPR052017">
    <property type="entry name" value="TSUP"/>
</dbReference>
<comment type="subcellular location">
    <subcellularLocation>
        <location evidence="1 8">Cell membrane</location>
        <topology evidence="1 8">Multi-pass membrane protein</topology>
    </subcellularLocation>
</comment>
<dbReference type="PANTHER" id="PTHR30269:SF37">
    <property type="entry name" value="MEMBRANE TRANSPORTER PROTEIN"/>
    <property type="match status" value="1"/>
</dbReference>
<comment type="similarity">
    <text evidence="2 8">Belongs to the 4-toluene sulfonate uptake permease (TSUP) (TC 2.A.102) family.</text>
</comment>
<dbReference type="EMBL" id="APND01000001">
    <property type="protein sequence ID" value="MES1928507.1"/>
    <property type="molecule type" value="Genomic_DNA"/>
</dbReference>
<feature type="transmembrane region" description="Helical" evidence="8">
    <location>
        <begin position="192"/>
        <end position="211"/>
    </location>
</feature>